<keyword evidence="2" id="KW-1185">Reference proteome</keyword>
<dbReference type="STRING" id="883161.HMPREF9306_01630"/>
<comment type="caution">
    <text evidence="1">The sequence shown here is derived from an EMBL/GenBank/DDBJ whole genome shotgun (WGS) entry which is preliminary data.</text>
</comment>
<dbReference type="RefSeq" id="WP_016456443.1">
    <property type="nucleotide sequence ID" value="NZ_KE150269.1"/>
</dbReference>
<organism evidence="1 2">
    <name type="scientific">Propionimicrobium lymphophilum ACS-093-V-SCH5</name>
    <dbReference type="NCBI Taxonomy" id="883161"/>
    <lineage>
        <taxon>Bacteria</taxon>
        <taxon>Bacillati</taxon>
        <taxon>Actinomycetota</taxon>
        <taxon>Actinomycetes</taxon>
        <taxon>Propionibacteriales</taxon>
        <taxon>Propionibacteriaceae</taxon>
        <taxon>Propionimicrobium</taxon>
    </lineage>
</organism>
<dbReference type="AlphaFoldDB" id="S2VX39"/>
<protein>
    <submittedName>
        <fullName evidence="1">Uncharacterized protein</fullName>
    </submittedName>
</protein>
<name>S2VX39_9ACTN</name>
<dbReference type="Proteomes" id="UP000014417">
    <property type="component" value="Unassembled WGS sequence"/>
</dbReference>
<gene>
    <name evidence="1" type="ORF">HMPREF9306_01630</name>
</gene>
<dbReference type="EMBL" id="AGZR01000009">
    <property type="protein sequence ID" value="EPD32068.1"/>
    <property type="molecule type" value="Genomic_DNA"/>
</dbReference>
<reference evidence="1 2" key="1">
    <citation type="submission" date="2013-04" db="EMBL/GenBank/DDBJ databases">
        <title>The Genome Sequence of Propionimicrobium lymphophilum ACS-093-V-SCH5.</title>
        <authorList>
            <consortium name="The Broad Institute Genomics Platform"/>
            <person name="Earl A."/>
            <person name="Ward D."/>
            <person name="Feldgarden M."/>
            <person name="Gevers D."/>
            <person name="Saerens B."/>
            <person name="Vaneechoutte M."/>
            <person name="Walker B."/>
            <person name="Young S."/>
            <person name="Zeng Q."/>
            <person name="Gargeya S."/>
            <person name="Fitzgerald M."/>
            <person name="Haas B."/>
            <person name="Abouelleil A."/>
            <person name="Allen A.W."/>
            <person name="Alvarado L."/>
            <person name="Arachchi H.M."/>
            <person name="Berlin A.M."/>
            <person name="Chapman S.B."/>
            <person name="Gainer-Dewar J."/>
            <person name="Goldberg J."/>
            <person name="Griggs A."/>
            <person name="Gujja S."/>
            <person name="Hansen M."/>
            <person name="Howarth C."/>
            <person name="Imamovic A."/>
            <person name="Ireland A."/>
            <person name="Larimer J."/>
            <person name="McCowan C."/>
            <person name="Murphy C."/>
            <person name="Pearson M."/>
            <person name="Poon T.W."/>
            <person name="Priest M."/>
            <person name="Roberts A."/>
            <person name="Saif S."/>
            <person name="Shea T."/>
            <person name="Sisk P."/>
            <person name="Sykes S."/>
            <person name="Wortman J."/>
            <person name="Nusbaum C."/>
            <person name="Birren B."/>
        </authorList>
    </citation>
    <scope>NUCLEOTIDE SEQUENCE [LARGE SCALE GENOMIC DNA]</scope>
    <source>
        <strain evidence="1 2">ACS-093-V-SCH5</strain>
    </source>
</reference>
<accession>S2VX39</accession>
<evidence type="ECO:0000313" key="1">
    <source>
        <dbReference type="EMBL" id="EPD32068.1"/>
    </source>
</evidence>
<evidence type="ECO:0000313" key="2">
    <source>
        <dbReference type="Proteomes" id="UP000014417"/>
    </source>
</evidence>
<dbReference type="HOGENOM" id="CLU_1336537_0_0_11"/>
<sequence>MSVKTMVDCGHVLNEDWVCGTFSNDDGDWQHWVCEVKQAHLFLAIKYARAAYRGMVGVIENLKEPYRQLVLGSDRLEEIESGIECAAEELASQEAWHDRNGERAWQVAFYVSKLDLDILVFAVSWYLETIRQRFGQDKPLPTETAFCDESWNPVGEEIVAHLVSTSALEHVTASLRQAATTRVCGCGQEAEKNGYVCPKWKPAKS</sequence>
<proteinExistence type="predicted"/>